<reference evidence="1" key="1">
    <citation type="journal article" date="2020" name="Stud. Mycol.">
        <title>101 Dothideomycetes genomes: a test case for predicting lifestyles and emergence of pathogens.</title>
        <authorList>
            <person name="Haridas S."/>
            <person name="Albert R."/>
            <person name="Binder M."/>
            <person name="Bloem J."/>
            <person name="Labutti K."/>
            <person name="Salamov A."/>
            <person name="Andreopoulos B."/>
            <person name="Baker S."/>
            <person name="Barry K."/>
            <person name="Bills G."/>
            <person name="Bluhm B."/>
            <person name="Cannon C."/>
            <person name="Castanera R."/>
            <person name="Culley D."/>
            <person name="Daum C."/>
            <person name="Ezra D."/>
            <person name="Gonzalez J."/>
            <person name="Henrissat B."/>
            <person name="Kuo A."/>
            <person name="Liang C."/>
            <person name="Lipzen A."/>
            <person name="Lutzoni F."/>
            <person name="Magnuson J."/>
            <person name="Mondo S."/>
            <person name="Nolan M."/>
            <person name="Ohm R."/>
            <person name="Pangilinan J."/>
            <person name="Park H.-J."/>
            <person name="Ramirez L."/>
            <person name="Alfaro M."/>
            <person name="Sun H."/>
            <person name="Tritt A."/>
            <person name="Yoshinaga Y."/>
            <person name="Zwiers L.-H."/>
            <person name="Turgeon B."/>
            <person name="Goodwin S."/>
            <person name="Spatafora J."/>
            <person name="Crous P."/>
            <person name="Grigoriev I."/>
        </authorList>
    </citation>
    <scope>NUCLEOTIDE SEQUENCE</scope>
    <source>
        <strain evidence="1">CBS 122368</strain>
    </source>
</reference>
<gene>
    <name evidence="1" type="ORF">BU26DRAFT_118858</name>
</gene>
<proteinExistence type="predicted"/>
<dbReference type="EMBL" id="ML987205">
    <property type="protein sequence ID" value="KAF2243508.1"/>
    <property type="molecule type" value="Genomic_DNA"/>
</dbReference>
<dbReference type="OrthoDB" id="2276076at2759"/>
<protein>
    <submittedName>
        <fullName evidence="1">DUF336-domain-containing protein</fullName>
    </submittedName>
</protein>
<dbReference type="Proteomes" id="UP000800094">
    <property type="component" value="Unassembled WGS sequence"/>
</dbReference>
<keyword evidence="2" id="KW-1185">Reference proteome</keyword>
<dbReference type="InterPro" id="IPR052517">
    <property type="entry name" value="GlcG_carb_metab_protein"/>
</dbReference>
<dbReference type="GeneID" id="54572824"/>
<name>A0A6A6I0H6_9PLEO</name>
<dbReference type="InterPro" id="IPR038084">
    <property type="entry name" value="PduO/GlcC-like_sf"/>
</dbReference>
<dbReference type="InterPro" id="IPR005624">
    <property type="entry name" value="PduO/GlcC-like"/>
</dbReference>
<dbReference type="Gene3D" id="3.30.450.150">
    <property type="entry name" value="Haem-degrading domain"/>
    <property type="match status" value="1"/>
</dbReference>
<dbReference type="Pfam" id="PF03928">
    <property type="entry name" value="HbpS-like"/>
    <property type="match status" value="1"/>
</dbReference>
<dbReference type="PANTHER" id="PTHR34309:SF1">
    <property type="entry name" value="PROTEIN GLCG"/>
    <property type="match status" value="1"/>
</dbReference>
<organism evidence="1 2">
    <name type="scientific">Trematosphaeria pertusa</name>
    <dbReference type="NCBI Taxonomy" id="390896"/>
    <lineage>
        <taxon>Eukaryota</taxon>
        <taxon>Fungi</taxon>
        <taxon>Dikarya</taxon>
        <taxon>Ascomycota</taxon>
        <taxon>Pezizomycotina</taxon>
        <taxon>Dothideomycetes</taxon>
        <taxon>Pleosporomycetidae</taxon>
        <taxon>Pleosporales</taxon>
        <taxon>Massarineae</taxon>
        <taxon>Trematosphaeriaceae</taxon>
        <taxon>Trematosphaeria</taxon>
    </lineage>
</organism>
<dbReference type="SUPFAM" id="SSF143744">
    <property type="entry name" value="GlcG-like"/>
    <property type="match status" value="1"/>
</dbReference>
<accession>A0A6A6I0H6</accession>
<evidence type="ECO:0000313" key="2">
    <source>
        <dbReference type="Proteomes" id="UP000800094"/>
    </source>
</evidence>
<sequence>MAPAATISQPTLTLAGARTTLAAAEQHALEIGVPMNIAIMDSHTHLLAFTRMDGAKITSINIALDKAFTAAGHRVPTSAYKENVWPGGMAFGIGNTNGGRFCTIGGGVPIIDDDGRILGAVGCSTGTPAEDEEVANAGRDAVLGLIREEKENEKWTEVMEALEKEREREWKRVRKEITPPADPPVEEMMQ</sequence>
<dbReference type="PANTHER" id="PTHR34309">
    <property type="entry name" value="SLR1406 PROTEIN"/>
    <property type="match status" value="1"/>
</dbReference>
<evidence type="ECO:0000313" key="1">
    <source>
        <dbReference type="EMBL" id="KAF2243508.1"/>
    </source>
</evidence>
<dbReference type="AlphaFoldDB" id="A0A6A6I0H6"/>
<dbReference type="RefSeq" id="XP_033678512.1">
    <property type="nucleotide sequence ID" value="XM_033819494.1"/>
</dbReference>